<accession>A0A250XDI7</accession>
<name>A0A250XDI7_9CHLO</name>
<gene>
    <name evidence="3" type="ORF">CEUSTIGMA_g8555.t1</name>
</gene>
<dbReference type="Gene3D" id="2.60.40.10">
    <property type="entry name" value="Immunoglobulins"/>
    <property type="match status" value="3"/>
</dbReference>
<evidence type="ECO:0000313" key="3">
    <source>
        <dbReference type="EMBL" id="GAX81121.1"/>
    </source>
</evidence>
<comment type="caution">
    <text evidence="3">The sequence shown here is derived from an EMBL/GenBank/DDBJ whole genome shotgun (WGS) entry which is preliminary data.</text>
</comment>
<dbReference type="AlphaFoldDB" id="A0A250XDI7"/>
<keyword evidence="4" id="KW-1185">Reference proteome</keyword>
<sequence length="1119" mass="114335">MFSTFSHCLFPPCSNEQWCESFFLSLYFPGSASSPLSLTSGQPVLLDLSHCNGPQVGFAQVAVTVPSSTPKFFSIPETQQITISTAYTPVVQTVSLLTGSSSASGVNIMVAANSAANAALLSNPQVGIQVTASWMLSNVMYTTNITFPVTATESSAWSAAYQAVGYVASKNGVVSVSKSISTDGTSVTFQVGVNSTLLPSFTLSNAIFILLPSNYPTQLSACASVTTSSSPAPNNSSGSILTQLSYIQSALSLSLPSTTQLPFASTAASGIITLSVQGGLSSATFPVNANSSVVSEAVQSLTGVTPQSVTILSGQYGAYLGQRWVITFPFWMGNNVPPLTASASGVTPSSWTAGVTLTALSSSNMTGTFKLAYGNNSCSTVTIDVNVDTSYSISAKIASLASLANITAVPLSVVYNGSTSTGLQITVTFDPQTSPGFLQPLRIADATNLQGTQLSFSVNKLLNGSTNLFYMIPTEITQVPVMTPGTIRVKVNEVPSACAANSSTSCTFSFSSSLTPTITSVSPSSVISFNGSTAVPITITGTFLSATINTTVVTVGTTACNVTAVSSTQITCSLGNRVMSGVQTVNVNINPYGYASGAVNRTVQVLSITSVTPSTLSSVGWTLVNISSAGIVTSSCSSHIVTIGNQSCYVSACGDGFVSVFYPGNITSGASASAAAVSLSVLDPATSTVVDTNIWSMNVTIALPSSAPSITSLNSTPTNGAGGLVVAQLGLATLSAAVTAMLLVPTSGISVNGGANYSSLSKVFSGGYACVNATAVTNTSISCNSGPLPNGAYYLVVQYAYTSNSTTVPYTLMYVFQTISTVLTITSVSPSVGSIGGGTNLTITGSGFSTTLSQNVVLIQVPVSSTFLNGLVLCDVKSATNTSVTCVTRPCLSADATSADPNALLVQPTASAPAPVQLVICNPGLNDVNKLVCWSQARTPAATCTANSTTGCFFSYAAASTPTIQSVNPTAEQGGLPITIVGVYFTGVSQVSFFQGSKLVSNASVTFVNDTIVTAVVPALLAGAYSITLYRSNGEASVIEPKGNGSSFLSQPFLTGLVNNIGSMVGGNLLTLLSNASTNGDTIQCWEPLCKCGVLGWPPLLCSVKQCHINKLAVHPFSS</sequence>
<dbReference type="Pfam" id="PF01833">
    <property type="entry name" value="TIG"/>
    <property type="match status" value="3"/>
</dbReference>
<dbReference type="SUPFAM" id="SSF81296">
    <property type="entry name" value="E set domains"/>
    <property type="match status" value="3"/>
</dbReference>
<reference evidence="3 4" key="1">
    <citation type="submission" date="2017-08" db="EMBL/GenBank/DDBJ databases">
        <title>Acidophilic green algal genome provides insights into adaptation to an acidic environment.</title>
        <authorList>
            <person name="Hirooka S."/>
            <person name="Hirose Y."/>
            <person name="Kanesaki Y."/>
            <person name="Higuchi S."/>
            <person name="Fujiwara T."/>
            <person name="Onuma R."/>
            <person name="Era A."/>
            <person name="Ohbayashi R."/>
            <person name="Uzuka A."/>
            <person name="Nozaki H."/>
            <person name="Yoshikawa H."/>
            <person name="Miyagishima S.Y."/>
        </authorList>
    </citation>
    <scope>NUCLEOTIDE SEQUENCE [LARGE SCALE GENOMIC DNA]</scope>
    <source>
        <strain evidence="3 4">NIES-2499</strain>
    </source>
</reference>
<dbReference type="InterPro" id="IPR052387">
    <property type="entry name" value="Fibrocystin"/>
</dbReference>
<proteinExistence type="predicted"/>
<keyword evidence="1" id="KW-0732">Signal</keyword>
<evidence type="ECO:0000313" key="4">
    <source>
        <dbReference type="Proteomes" id="UP000232323"/>
    </source>
</evidence>
<feature type="domain" description="IPT/TIG" evidence="2">
    <location>
        <begin position="515"/>
        <end position="595"/>
    </location>
</feature>
<evidence type="ECO:0000259" key="2">
    <source>
        <dbReference type="SMART" id="SM00429"/>
    </source>
</evidence>
<evidence type="ECO:0000256" key="1">
    <source>
        <dbReference type="ARBA" id="ARBA00022729"/>
    </source>
</evidence>
<dbReference type="InterPro" id="IPR002909">
    <property type="entry name" value="IPT_dom"/>
</dbReference>
<dbReference type="InterPro" id="IPR014756">
    <property type="entry name" value="Ig_E-set"/>
</dbReference>
<dbReference type="SMART" id="SM00429">
    <property type="entry name" value="IPT"/>
    <property type="match status" value="2"/>
</dbReference>
<dbReference type="OrthoDB" id="120976at2759"/>
<dbReference type="InterPro" id="IPR013783">
    <property type="entry name" value="Ig-like_fold"/>
</dbReference>
<dbReference type="PANTHER" id="PTHR46769:SF2">
    <property type="entry name" value="FIBROCYSTIN-L ISOFORM 2 PRECURSOR-RELATED"/>
    <property type="match status" value="1"/>
</dbReference>
<protein>
    <recommendedName>
        <fullName evidence="2">IPT/TIG domain-containing protein</fullName>
    </recommendedName>
</protein>
<dbReference type="CDD" id="cd00603">
    <property type="entry name" value="IPT_PCSR"/>
    <property type="match status" value="2"/>
</dbReference>
<dbReference type="PANTHER" id="PTHR46769">
    <property type="entry name" value="POLYCYSTIC KIDNEY AND HEPATIC DISEASE 1 (AUTOSOMAL RECESSIVE)-LIKE 1"/>
    <property type="match status" value="1"/>
</dbReference>
<dbReference type="EMBL" id="BEGY01000061">
    <property type="protein sequence ID" value="GAX81121.1"/>
    <property type="molecule type" value="Genomic_DNA"/>
</dbReference>
<organism evidence="3 4">
    <name type="scientific">Chlamydomonas eustigma</name>
    <dbReference type="NCBI Taxonomy" id="1157962"/>
    <lineage>
        <taxon>Eukaryota</taxon>
        <taxon>Viridiplantae</taxon>
        <taxon>Chlorophyta</taxon>
        <taxon>core chlorophytes</taxon>
        <taxon>Chlorophyceae</taxon>
        <taxon>CS clade</taxon>
        <taxon>Chlamydomonadales</taxon>
        <taxon>Chlamydomonadaceae</taxon>
        <taxon>Chlamydomonas</taxon>
    </lineage>
</organism>
<feature type="domain" description="IPT/TIG" evidence="2">
    <location>
        <begin position="822"/>
        <end position="919"/>
    </location>
</feature>
<dbReference type="STRING" id="1157962.A0A250XDI7"/>
<dbReference type="Proteomes" id="UP000232323">
    <property type="component" value="Unassembled WGS sequence"/>
</dbReference>